<name>A0ABM3XS25_ERIEU</name>
<evidence type="ECO:0000313" key="13">
    <source>
        <dbReference type="Proteomes" id="UP001652624"/>
    </source>
</evidence>
<feature type="domain" description="Anoctamin dimerisation" evidence="12">
    <location>
        <begin position="276"/>
        <end position="501"/>
    </location>
</feature>
<keyword evidence="6 8" id="KW-0472">Membrane</keyword>
<comment type="subcellular location">
    <subcellularLocation>
        <location evidence="1">Cell membrane</location>
        <topology evidence="1">Multi-pass membrane protein</topology>
    </subcellularLocation>
    <subcellularLocation>
        <location evidence="8">Membrane</location>
        <topology evidence="8">Multi-pass membrane protein</topology>
    </subcellularLocation>
</comment>
<keyword evidence="7" id="KW-0325">Glycoprotein</keyword>
<organism evidence="13 14">
    <name type="scientific">Erinaceus europaeus</name>
    <name type="common">Western European hedgehog</name>
    <dbReference type="NCBI Taxonomy" id="9365"/>
    <lineage>
        <taxon>Eukaryota</taxon>
        <taxon>Metazoa</taxon>
        <taxon>Chordata</taxon>
        <taxon>Craniata</taxon>
        <taxon>Vertebrata</taxon>
        <taxon>Euteleostomi</taxon>
        <taxon>Mammalia</taxon>
        <taxon>Eutheria</taxon>
        <taxon>Laurasiatheria</taxon>
        <taxon>Eulipotyphla</taxon>
        <taxon>Erinaceidae</taxon>
        <taxon>Erinaceinae</taxon>
        <taxon>Erinaceus</taxon>
    </lineage>
</organism>
<feature type="region of interest" description="Disordered" evidence="10">
    <location>
        <begin position="237"/>
        <end position="271"/>
    </location>
</feature>
<evidence type="ECO:0000256" key="9">
    <source>
        <dbReference type="SAM" id="Coils"/>
    </source>
</evidence>
<feature type="transmembrane region" description="Helical" evidence="8">
    <location>
        <begin position="668"/>
        <end position="689"/>
    </location>
</feature>
<protein>
    <recommendedName>
        <fullName evidence="8">Anoctamin</fullName>
    </recommendedName>
</protein>
<feature type="transmembrane region" description="Helical" evidence="8">
    <location>
        <begin position="887"/>
        <end position="911"/>
    </location>
</feature>
<dbReference type="RefSeq" id="XP_060051623.1">
    <property type="nucleotide sequence ID" value="XM_060195640.1"/>
</dbReference>
<evidence type="ECO:0000259" key="12">
    <source>
        <dbReference type="Pfam" id="PF16178"/>
    </source>
</evidence>
<reference evidence="14" key="1">
    <citation type="submission" date="2025-08" db="UniProtKB">
        <authorList>
            <consortium name="RefSeq"/>
        </authorList>
    </citation>
    <scope>IDENTIFICATION</scope>
</reference>
<sequence>MASLSAYDKDVSGGSYNLSSATTGSFYSCVSQITIGYDTTGPVGIGLTHWRNPYVLGRPPLPSDLPLVVSRDVGLPASQQSFLRRLDLATPLSCPASLSITPVPSYSSSSQETLSQDTTGLSLSIHGAERCLQIHQRRSVASRPGSRRLPVVRHSSLPAGRRPVKMEASSSGITYGKTRVFHPEGGVDLQGYQLDMQILPDGPKNDVDFSEILNAIQEMAKDVNILFDELETVNSPCKDDDSLLHPGNTTSTSDDASRLEAGGETVPEKNRSNGLYFRDGKCRIDYILVYRKANPQTEKREVFERNIRAEGLQMEKESSVINSDIIFVKLHAPWEVLGRYAEQMNVRMPFRRKIYYLPRRYKFMSRIDKQISRFRRWLPRKPMRLDRETLPDLEESDCYTAPFSQQRIHHFIIHNKDTFFNNATRSRIVHHILQRIKYEEGKNKIGLNRLLTNGSYEAAFPLHEGSYRSKNSIRTHGAQNHRHLLYECWASWGVWYKYQPLDLVSKEVCQATDIIMCPVCDKYCPFMRLSDSCVYAKVTHLFDNGATVFFAVFMAVWATVFLEFWKRRRAVIAYDWDLIDWEEEEEEIRPQFEAKYSKKERMNPISGKPEPYQAFADKCSRLVVSASGIFFMICVVIAAVFGIVIYRVVTVSTFAAFKWALIRNNSQVATTGTAVCINFCIIMLLNVLYEKVALLLTNLEQPRTESEWENSFTLKMFLFQFVNLNSSTFYIAFFLGRFTGHPGAYLRLINRWRLEECHPSGCLIDLCMQMGIIMVLKQTWNNFMELGYPLIQNWWTRRKVRQEHGPQRKVTFPQWEKDYSLQPMNAYGLFDEYLEMILQFGFTTIFVAAFPLAPLLALLNNVIEIRLDAYKFVTQWRRPLASRAKDIGIWYGILEGIGILSVITNAFVIAITSDFIPRLVYAYKYGPCAGQGEAGQKCMVGYVNASLSVFRISDFENRSEPESDGSEFSGIPLKYCRYRDYRDPPHSPVPYGYTLQFWHVLAARLAFIIVFEHLVFCIKHLISYLIPDLPKDLRDRMRREKYLIQEMMYEAELERLQKERKERKKNGKAHHNEWP</sequence>
<dbReference type="GeneID" id="103127188"/>
<gene>
    <name evidence="14" type="primary">ANO4</name>
</gene>
<keyword evidence="3" id="KW-1003">Cell membrane</keyword>
<dbReference type="PANTHER" id="PTHR12308:SF28">
    <property type="entry name" value="ANOCTAMIN-4"/>
    <property type="match status" value="1"/>
</dbReference>
<feature type="transmembrane region" description="Helical" evidence="8">
    <location>
        <begin position="717"/>
        <end position="738"/>
    </location>
</feature>
<evidence type="ECO:0000259" key="11">
    <source>
        <dbReference type="Pfam" id="PF04547"/>
    </source>
</evidence>
<evidence type="ECO:0000256" key="4">
    <source>
        <dbReference type="ARBA" id="ARBA00022692"/>
    </source>
</evidence>
<evidence type="ECO:0000256" key="3">
    <source>
        <dbReference type="ARBA" id="ARBA00022475"/>
    </source>
</evidence>
<evidence type="ECO:0000256" key="7">
    <source>
        <dbReference type="ARBA" id="ARBA00023180"/>
    </source>
</evidence>
<keyword evidence="13" id="KW-1185">Reference proteome</keyword>
<dbReference type="InterPro" id="IPR007632">
    <property type="entry name" value="Anoctamin"/>
</dbReference>
<feature type="domain" description="Anoctamin transmembrane" evidence="11">
    <location>
        <begin position="535"/>
        <end position="1040"/>
    </location>
</feature>
<comment type="caution">
    <text evidence="8">Lacks conserved residue(s) required for the propagation of feature annotation.</text>
</comment>
<evidence type="ECO:0000256" key="1">
    <source>
        <dbReference type="ARBA" id="ARBA00004651"/>
    </source>
</evidence>
<dbReference type="PANTHER" id="PTHR12308">
    <property type="entry name" value="ANOCTAMIN"/>
    <property type="match status" value="1"/>
</dbReference>
<keyword evidence="5 8" id="KW-1133">Transmembrane helix</keyword>
<feature type="transmembrane region" description="Helical" evidence="8">
    <location>
        <begin position="622"/>
        <end position="648"/>
    </location>
</feature>
<evidence type="ECO:0000256" key="2">
    <source>
        <dbReference type="ARBA" id="ARBA00009671"/>
    </source>
</evidence>
<feature type="transmembrane region" description="Helical" evidence="8">
    <location>
        <begin position="546"/>
        <end position="565"/>
    </location>
</feature>
<keyword evidence="4 8" id="KW-0812">Transmembrane</keyword>
<evidence type="ECO:0000256" key="8">
    <source>
        <dbReference type="RuleBase" id="RU280814"/>
    </source>
</evidence>
<keyword evidence="9" id="KW-0175">Coiled coil</keyword>
<accession>A0ABM3XS25</accession>
<dbReference type="Pfam" id="PF04547">
    <property type="entry name" value="Anoctamin"/>
    <property type="match status" value="1"/>
</dbReference>
<dbReference type="Proteomes" id="UP001652624">
    <property type="component" value="Chromosome 7"/>
</dbReference>
<evidence type="ECO:0000256" key="10">
    <source>
        <dbReference type="SAM" id="MobiDB-lite"/>
    </source>
</evidence>
<dbReference type="InterPro" id="IPR032394">
    <property type="entry name" value="Anoct_dimer"/>
</dbReference>
<evidence type="ECO:0000256" key="6">
    <source>
        <dbReference type="ARBA" id="ARBA00023136"/>
    </source>
</evidence>
<dbReference type="InterPro" id="IPR049452">
    <property type="entry name" value="Anoctamin_TM"/>
</dbReference>
<feature type="transmembrane region" description="Helical" evidence="8">
    <location>
        <begin position="837"/>
        <end position="859"/>
    </location>
</feature>
<evidence type="ECO:0000313" key="14">
    <source>
        <dbReference type="RefSeq" id="XP_060051623.1"/>
    </source>
</evidence>
<proteinExistence type="inferred from homology"/>
<dbReference type="Pfam" id="PF16178">
    <property type="entry name" value="Anoct_dimer"/>
    <property type="match status" value="1"/>
</dbReference>
<comment type="similarity">
    <text evidence="2 8">Belongs to the anoctamin family.</text>
</comment>
<evidence type="ECO:0000256" key="5">
    <source>
        <dbReference type="ARBA" id="ARBA00022989"/>
    </source>
</evidence>
<feature type="coiled-coil region" evidence="9">
    <location>
        <begin position="1039"/>
        <end position="1073"/>
    </location>
</feature>